<name>A0ABR7KKH1_9FIRM</name>
<dbReference type="InterPro" id="IPR008878">
    <property type="entry name" value="Transposase_IS66_Orf2"/>
</dbReference>
<evidence type="ECO:0000313" key="2">
    <source>
        <dbReference type="Proteomes" id="UP000649075"/>
    </source>
</evidence>
<dbReference type="Proteomes" id="UP000649075">
    <property type="component" value="Unassembled WGS sequence"/>
</dbReference>
<keyword evidence="2" id="KW-1185">Reference proteome</keyword>
<evidence type="ECO:0000313" key="1">
    <source>
        <dbReference type="EMBL" id="MBC6013157.1"/>
    </source>
</evidence>
<accession>A0ABR7KKH1</accession>
<dbReference type="Pfam" id="PF05717">
    <property type="entry name" value="TnpB_IS66"/>
    <property type="match status" value="1"/>
</dbReference>
<dbReference type="PANTHER" id="PTHR36455">
    <property type="match status" value="1"/>
</dbReference>
<dbReference type="EMBL" id="JACRWH010000061">
    <property type="protein sequence ID" value="MBC6013157.1"/>
    <property type="molecule type" value="Genomic_DNA"/>
</dbReference>
<gene>
    <name evidence="1" type="primary">tnpB</name>
    <name evidence="1" type="ORF">H8911_10680</name>
</gene>
<protein>
    <submittedName>
        <fullName evidence="1">IS66 family insertion sequence element accessory protein TnpB</fullName>
    </submittedName>
</protein>
<comment type="caution">
    <text evidence="1">The sequence shown here is derived from an EMBL/GenBank/DDBJ whole genome shotgun (WGS) entry which is preliminary data.</text>
</comment>
<dbReference type="RefSeq" id="WP_186999645.1">
    <property type="nucleotide sequence ID" value="NZ_JACRWH010000061.1"/>
</dbReference>
<sequence>MFVVMISFDDIPEIYIVKNVTDLRKEIDGYASIVQDALLIFCNKHRNKIKCMYWDGNGFWLLYKRLEKEHFQFPIRDNGIATITKQQLRWHLEGLRMEQKKTFENKLYKYA</sequence>
<dbReference type="PANTHER" id="PTHR36455:SF1">
    <property type="entry name" value="BLR8292 PROTEIN"/>
    <property type="match status" value="1"/>
</dbReference>
<proteinExistence type="predicted"/>
<dbReference type="NCBIfam" id="NF033819">
    <property type="entry name" value="IS66_TnpB"/>
    <property type="match status" value="1"/>
</dbReference>
<organism evidence="1 2">
    <name type="scientific">Holdemanella hominis</name>
    <dbReference type="NCBI Taxonomy" id="2764327"/>
    <lineage>
        <taxon>Bacteria</taxon>
        <taxon>Bacillati</taxon>
        <taxon>Bacillota</taxon>
        <taxon>Erysipelotrichia</taxon>
        <taxon>Erysipelotrichales</taxon>
        <taxon>Erysipelotrichaceae</taxon>
        <taxon>Holdemanella</taxon>
    </lineage>
</organism>
<reference evidence="1 2" key="1">
    <citation type="submission" date="2020-08" db="EMBL/GenBank/DDBJ databases">
        <authorList>
            <person name="Liu C."/>
            <person name="Sun Q."/>
        </authorList>
    </citation>
    <scope>NUCLEOTIDE SEQUENCE [LARGE SCALE GENOMIC DNA]</scope>
    <source>
        <strain evidence="1 2">L34</strain>
    </source>
</reference>